<proteinExistence type="predicted"/>
<dbReference type="AlphaFoldDB" id="Q98R25"/>
<dbReference type="Pfam" id="PF00145">
    <property type="entry name" value="DNA_methylase"/>
    <property type="match status" value="1"/>
</dbReference>
<keyword evidence="5" id="KW-1185">Reference proteome</keyword>
<evidence type="ECO:0000313" key="4">
    <source>
        <dbReference type="EMBL" id="CAC13358.1"/>
    </source>
</evidence>
<evidence type="ECO:0000256" key="2">
    <source>
        <dbReference type="ARBA" id="ARBA00022679"/>
    </source>
</evidence>
<reference evidence="4 5" key="1">
    <citation type="journal article" date="2001" name="Nucleic Acids Res.">
        <title>The complete genome sequence of the murine respiratory pathogen Mycoplasma pulmonis.</title>
        <authorList>
            <person name="Chambaud I."/>
            <person name="Heilig R."/>
            <person name="Ferris S."/>
            <person name="Barbe V."/>
            <person name="Samson D."/>
            <person name="Galisson F."/>
            <person name="Moszer I."/>
            <person name="Dybvig K."/>
            <person name="Wroblewski H."/>
            <person name="Viari A."/>
            <person name="Rocha E.P.C."/>
            <person name="Blanchard A."/>
        </authorList>
    </citation>
    <scope>NUCLEOTIDE SEQUENCE [LARGE SCALE GENOMIC DNA]</scope>
    <source>
        <strain evidence="4 5">UAB CTIP</strain>
    </source>
</reference>
<dbReference type="BioCyc" id="MPUL272635:G1GT6-188-MONOMER"/>
<gene>
    <name evidence="4" type="ordered locus">MYPU_1850</name>
</gene>
<dbReference type="STRING" id="272635.gene:17576772"/>
<dbReference type="GO" id="GO:0032259">
    <property type="term" value="P:methylation"/>
    <property type="evidence" value="ECO:0007669"/>
    <property type="project" value="UniProtKB-KW"/>
</dbReference>
<dbReference type="SUPFAM" id="SSF53335">
    <property type="entry name" value="S-adenosyl-L-methionine-dependent methyltransferases"/>
    <property type="match status" value="1"/>
</dbReference>
<dbReference type="GO" id="GO:0008168">
    <property type="term" value="F:methyltransferase activity"/>
    <property type="evidence" value="ECO:0007669"/>
    <property type="project" value="UniProtKB-KW"/>
</dbReference>
<dbReference type="RefSeq" id="WP_010924989.1">
    <property type="nucleotide sequence ID" value="NC_002771.1"/>
</dbReference>
<dbReference type="Gene3D" id="3.40.50.150">
    <property type="entry name" value="Vaccinia Virus protein VP39"/>
    <property type="match status" value="1"/>
</dbReference>
<protein>
    <submittedName>
        <fullName evidence="4">CPG DNA METHYLASE (CYTOSINE-SPECIFIC METHYLTRANSFERASE SSSI)</fullName>
        <ecNumber evidence="4">2.1.1.73</ecNumber>
    </submittedName>
</protein>
<dbReference type="REBASE" id="6048">
    <property type="entry name" value="M.MpuCORF1850P"/>
</dbReference>
<dbReference type="InterPro" id="IPR029063">
    <property type="entry name" value="SAM-dependent_MTases_sf"/>
</dbReference>
<name>Q98R25_MYCPU</name>
<accession>Q98R25</accession>
<keyword evidence="2 4" id="KW-0808">Transferase</keyword>
<evidence type="ECO:0000256" key="3">
    <source>
        <dbReference type="ARBA" id="ARBA00022747"/>
    </source>
</evidence>
<dbReference type="GO" id="GO:0009307">
    <property type="term" value="P:DNA restriction-modification system"/>
    <property type="evidence" value="ECO:0007669"/>
    <property type="project" value="UniProtKB-KW"/>
</dbReference>
<dbReference type="EMBL" id="AL445563">
    <property type="protein sequence ID" value="CAC13358.1"/>
    <property type="molecule type" value="Genomic_DNA"/>
</dbReference>
<dbReference type="InterPro" id="IPR001525">
    <property type="entry name" value="C5_MeTfrase"/>
</dbReference>
<dbReference type="EC" id="2.1.1.73" evidence="4"/>
<dbReference type="KEGG" id="mpu:MYPU_1850"/>
<sequence>MNNKKSVSKKNKKTLNVFETFAGIGAQRRALENVKNKNPNFEYKIVATSEWDMYANISYDLIHHNTSRDRERERETSWSRNW</sequence>
<keyword evidence="1 4" id="KW-0489">Methyltransferase</keyword>
<dbReference type="PIR" id="A90535">
    <property type="entry name" value="A90535"/>
</dbReference>
<keyword evidence="3" id="KW-0680">Restriction system</keyword>
<evidence type="ECO:0000313" key="5">
    <source>
        <dbReference type="Proteomes" id="UP000000528"/>
    </source>
</evidence>
<dbReference type="HOGENOM" id="CLU_2554649_0_0_14"/>
<evidence type="ECO:0000256" key="1">
    <source>
        <dbReference type="ARBA" id="ARBA00022603"/>
    </source>
</evidence>
<organism evidence="5">
    <name type="scientific">Mycoplasmopsis pulmonis (strain UAB CTIP)</name>
    <name type="common">Mycoplasma pulmonis</name>
    <dbReference type="NCBI Taxonomy" id="272635"/>
    <lineage>
        <taxon>Bacteria</taxon>
        <taxon>Bacillati</taxon>
        <taxon>Mycoplasmatota</taxon>
        <taxon>Mycoplasmoidales</taxon>
        <taxon>Metamycoplasmataceae</taxon>
        <taxon>Mycoplasmopsis</taxon>
    </lineage>
</organism>
<dbReference type="Proteomes" id="UP000000528">
    <property type="component" value="Chromosome"/>
</dbReference>